<feature type="region of interest" description="Disordered" evidence="1">
    <location>
        <begin position="111"/>
        <end position="141"/>
    </location>
</feature>
<feature type="compositionally biased region" description="Polar residues" evidence="1">
    <location>
        <begin position="332"/>
        <end position="347"/>
    </location>
</feature>
<gene>
    <name evidence="2" type="ORF">AYI69_g3362</name>
</gene>
<accession>A0A1R1YKG0</accession>
<name>A0A1R1YKG0_9FUNG</name>
<protein>
    <recommendedName>
        <fullName evidence="4">Reverse transcriptase domain-containing protein</fullName>
    </recommendedName>
</protein>
<keyword evidence="3" id="KW-1185">Reference proteome</keyword>
<dbReference type="EMBL" id="LSSM01001119">
    <property type="protein sequence ID" value="OMJ27206.1"/>
    <property type="molecule type" value="Genomic_DNA"/>
</dbReference>
<dbReference type="AlphaFoldDB" id="A0A1R1YKG0"/>
<evidence type="ECO:0000256" key="1">
    <source>
        <dbReference type="SAM" id="MobiDB-lite"/>
    </source>
</evidence>
<dbReference type="InterPro" id="IPR043502">
    <property type="entry name" value="DNA/RNA_pol_sf"/>
</dbReference>
<dbReference type="SUPFAM" id="SSF56672">
    <property type="entry name" value="DNA/RNA polymerases"/>
    <property type="match status" value="1"/>
</dbReference>
<feature type="region of interest" description="Disordered" evidence="1">
    <location>
        <begin position="322"/>
        <end position="347"/>
    </location>
</feature>
<proteinExistence type="predicted"/>
<feature type="compositionally biased region" description="Polar residues" evidence="1">
    <location>
        <begin position="9"/>
        <end position="20"/>
    </location>
</feature>
<feature type="region of interest" description="Disordered" evidence="1">
    <location>
        <begin position="1"/>
        <end position="51"/>
    </location>
</feature>
<dbReference type="InterPro" id="IPR043128">
    <property type="entry name" value="Rev_trsase/Diguanyl_cyclase"/>
</dbReference>
<evidence type="ECO:0000313" key="2">
    <source>
        <dbReference type="EMBL" id="OMJ27206.1"/>
    </source>
</evidence>
<sequence length="996" mass="112735">MRVLKPTRRSSIQNPRSPLLTQVRLLKQRPASRRPRGHSRATSHAGPGTPIREHFQASWEYSKASNHRSKSHSRSRSRGSLVSMLLRIIFGVAAASDPESRGQTEALPGGMEEAYRSPMGTPGDQGRVPNPLQCASSYGQADKAVREGLKETSGKGRRAGETSLLSKKAIEEFSAAQPGFFSRTFTVPKKNGGTRMVLNLRPLNQYIPEQHFKMESLNTISRMLRKGDWMTSIDLSDAFLHVLINKASRKYLRFTWGHRVYQYRSSRDPNLELLGRFAGFGINQKRVYQVHCDGCEQASQARVHHKQREIVNEPQAVYQPFGYGHQHPPNELQDSQAKTQGSHTRGIQTDQEWEDDTEMLSVIHWEDTGSEHRSPSRKTHEQETFGAQECYPADHTGLEHRGIFGSTSIRQPDLVERSPQGMERPELPPRDPGSGSIHRCKRLPLGNSHWSEPVLRNMDQGTVQAPDQRQGATSHIQGYQDAPGKGQECGCILRQQHLHQLCQEAGRNQIPQPARHIRADVETLHQQRDQGTDPVCTIHCESGRRPIPAYFADRMVDIGKSVPKDSKILWSSRYRHVCEQHQSQTEHICELEILPPSIQDQRLQPQLNSVEEPIHVPAVESDPAYHPEDSSGEDHSDSDHAVLEISPVRKISDNAQQDMVTYGLAVKRARYQEAGLDDQVINLMLDNTRVKTKQKKYLNPKTKFLQWLSTSAIAIENVTVVDVINYLEQQRKALNWRLGTVKNYKSAILDITSDWVSFSDDPLMKEYLKQLSSSNIRSFDNPLYDISPIIDHIRKLGHNSRMSKYDLTTKLCWLIAICGFLRPSDIERIDDSKTSVTKEYIKFIIVGPKEKRNGTPIEKVSIIHAHSDKKLCPVETYKSYKQRIAVTSCVKPHPLLDGHSISYLIRNLKDHSTNIGAQRISKHINKLMSLIPLPPNAKVPKARALGSTRATSSGATYDDVITQGFWASRGIFDTYYQLSRRTRENLTKHVLNSEAT</sequence>
<evidence type="ECO:0000313" key="3">
    <source>
        <dbReference type="Proteomes" id="UP000187429"/>
    </source>
</evidence>
<dbReference type="PANTHER" id="PTHR33050:SF7">
    <property type="entry name" value="RIBONUCLEASE H"/>
    <property type="match status" value="1"/>
</dbReference>
<dbReference type="Proteomes" id="UP000187429">
    <property type="component" value="Unassembled WGS sequence"/>
</dbReference>
<feature type="compositionally biased region" description="Basic residues" evidence="1">
    <location>
        <begin position="26"/>
        <end position="41"/>
    </location>
</feature>
<dbReference type="PANTHER" id="PTHR33050">
    <property type="entry name" value="REVERSE TRANSCRIPTASE DOMAIN-CONTAINING PROTEIN"/>
    <property type="match status" value="1"/>
</dbReference>
<dbReference type="OrthoDB" id="2400069at2759"/>
<dbReference type="Gene3D" id="3.30.70.270">
    <property type="match status" value="1"/>
</dbReference>
<reference evidence="3" key="1">
    <citation type="submission" date="2017-01" db="EMBL/GenBank/DDBJ databases">
        <authorList>
            <person name="Wang Y."/>
            <person name="White M."/>
            <person name="Kvist S."/>
            <person name="Moncalvo J.-M."/>
        </authorList>
    </citation>
    <scope>NUCLEOTIDE SEQUENCE [LARGE SCALE GENOMIC DNA]</scope>
    <source>
        <strain evidence="3">ID-206-W2</strain>
    </source>
</reference>
<feature type="region of interest" description="Disordered" evidence="1">
    <location>
        <begin position="416"/>
        <end position="441"/>
    </location>
</feature>
<dbReference type="InterPro" id="IPR052055">
    <property type="entry name" value="Hepadnavirus_pol/RT"/>
</dbReference>
<dbReference type="Gene3D" id="3.10.10.10">
    <property type="entry name" value="HIV Type 1 Reverse Transcriptase, subunit A, domain 1"/>
    <property type="match status" value="1"/>
</dbReference>
<comment type="caution">
    <text evidence="2">The sequence shown here is derived from an EMBL/GenBank/DDBJ whole genome shotgun (WGS) entry which is preliminary data.</text>
</comment>
<organism evidence="2 3">
    <name type="scientific">Smittium culicis</name>
    <dbReference type="NCBI Taxonomy" id="133412"/>
    <lineage>
        <taxon>Eukaryota</taxon>
        <taxon>Fungi</taxon>
        <taxon>Fungi incertae sedis</taxon>
        <taxon>Zoopagomycota</taxon>
        <taxon>Kickxellomycotina</taxon>
        <taxon>Harpellomycetes</taxon>
        <taxon>Harpellales</taxon>
        <taxon>Legeriomycetaceae</taxon>
        <taxon>Smittium</taxon>
    </lineage>
</organism>
<evidence type="ECO:0008006" key="4">
    <source>
        <dbReference type="Google" id="ProtNLM"/>
    </source>
</evidence>